<dbReference type="EMBL" id="AP014612">
    <property type="protein sequence ID" value="BAQ23798.1"/>
    <property type="molecule type" value="Genomic_DNA"/>
</dbReference>
<dbReference type="InterPro" id="IPR003018">
    <property type="entry name" value="GAF"/>
</dbReference>
<dbReference type="FunFam" id="3.30.450.40:FF:000008">
    <property type="entry name" value="GAF domain-containing proteins"/>
    <property type="match status" value="1"/>
</dbReference>
<keyword evidence="4" id="KW-1185">Reference proteome</keyword>
<dbReference type="GO" id="GO:0033745">
    <property type="term" value="F:L-methionine-(R)-S-oxide reductase activity"/>
    <property type="evidence" value="ECO:0007669"/>
    <property type="project" value="TreeGrafter"/>
</dbReference>
<name>A0A1L7LI46_9STRE</name>
<organism evidence="3 4">
    <name type="scientific">Streptococcus troglodytae</name>
    <dbReference type="NCBI Taxonomy" id="1111760"/>
    <lineage>
        <taxon>Bacteria</taxon>
        <taxon>Bacillati</taxon>
        <taxon>Bacillota</taxon>
        <taxon>Bacilli</taxon>
        <taxon>Lactobacillales</taxon>
        <taxon>Streptococcaceae</taxon>
        <taxon>Streptococcus</taxon>
    </lineage>
</organism>
<dbReference type="Gene3D" id="3.30.450.40">
    <property type="match status" value="1"/>
</dbReference>
<dbReference type="GO" id="GO:0005829">
    <property type="term" value="C:cytosol"/>
    <property type="evidence" value="ECO:0007669"/>
    <property type="project" value="TreeGrafter"/>
</dbReference>
<evidence type="ECO:0000313" key="3">
    <source>
        <dbReference type="EMBL" id="BAQ23798.1"/>
    </source>
</evidence>
<dbReference type="SUPFAM" id="SSF55781">
    <property type="entry name" value="GAF domain-like"/>
    <property type="match status" value="1"/>
</dbReference>
<comment type="similarity">
    <text evidence="1">Belongs to the free Met sulfoxide reductase family.</text>
</comment>
<dbReference type="Proteomes" id="UP000217758">
    <property type="component" value="Chromosome"/>
</dbReference>
<dbReference type="Pfam" id="PF13185">
    <property type="entry name" value="GAF_2"/>
    <property type="match status" value="1"/>
</dbReference>
<gene>
    <name evidence="3" type="ORF">SRT_05370</name>
</gene>
<feature type="domain" description="GAF" evidence="2">
    <location>
        <begin position="88"/>
        <end position="187"/>
    </location>
</feature>
<dbReference type="AlphaFoldDB" id="A0A1L7LI46"/>
<protein>
    <submittedName>
        <fullName evidence="3">GAF domain protein</fullName>
    </submittedName>
</protein>
<dbReference type="InterPro" id="IPR051330">
    <property type="entry name" value="Phosphatase_reg/MetRdx"/>
</dbReference>
<proteinExistence type="inferred from homology"/>
<reference evidence="3 4" key="1">
    <citation type="journal article" date="2016" name="Microbiol. Immunol.">
        <title>Complete genome sequence of Streptococcus troglodytae TKU31 isolated from the oral cavity of a chimpanzee (Pan troglodytes).</title>
        <authorList>
            <person name="Okamoto M."/>
            <person name="Naito M."/>
            <person name="Miyanohara M."/>
            <person name="Imai S."/>
            <person name="Nomura Y."/>
            <person name="Saito W."/>
            <person name="Momoi Y."/>
            <person name="Takada K."/>
            <person name="Miyabe-Nishiwaki T."/>
            <person name="Tomonaga M."/>
            <person name="Hanada N."/>
        </authorList>
    </citation>
    <scope>NUCLEOTIDE SEQUENCE [LARGE SCALE GENOMIC DNA]</scope>
    <source>
        <strain evidence="4">TKU 31</strain>
    </source>
</reference>
<accession>A0A1L7LI46</accession>
<dbReference type="KEGG" id="strg:SRT_05370"/>
<dbReference type="PANTHER" id="PTHR21021">
    <property type="entry name" value="GAF/PUTATIVE CYTOSKELETAL PROTEIN"/>
    <property type="match status" value="1"/>
</dbReference>
<evidence type="ECO:0000313" key="4">
    <source>
        <dbReference type="Proteomes" id="UP000217758"/>
    </source>
</evidence>
<evidence type="ECO:0000256" key="1">
    <source>
        <dbReference type="ARBA" id="ARBA00038454"/>
    </source>
</evidence>
<dbReference type="InterPro" id="IPR029016">
    <property type="entry name" value="GAF-like_dom_sf"/>
</dbReference>
<evidence type="ECO:0000259" key="2">
    <source>
        <dbReference type="Pfam" id="PF13185"/>
    </source>
</evidence>
<sequence length="204" mass="22309">MATFNLLSKLSSNDVKNNKEVIKDFLIVAPKAVFCYNSLMKNQEKISAYQILLAQAQSMFANETNALANLANATAMLNKTLPNAIFTGFYLFDGEKLVLGPFQGGVSCVRIALGKGVCGQAAAKKQTLIVGDVTKHDNYISCDSAAMSEIVIPMVKDGQLIGVLDLDSHLVGDYDVIDQGYLEQFVTILLEKTNWHFDMFGVKN</sequence>
<dbReference type="PANTHER" id="PTHR21021:SF15">
    <property type="entry name" value="FREE METHIONINE-R-SULFOXIDE REDUCTASE"/>
    <property type="match status" value="1"/>
</dbReference>